<dbReference type="SMART" id="SM00014">
    <property type="entry name" value="acidPPc"/>
    <property type="match status" value="1"/>
</dbReference>
<dbReference type="PANTHER" id="PTHR12591">
    <property type="entry name" value="GLUCOSE-6-PHOSPHATASE"/>
    <property type="match status" value="1"/>
</dbReference>
<evidence type="ECO:0000256" key="2">
    <source>
        <dbReference type="ARBA" id="ARBA00004742"/>
    </source>
</evidence>
<evidence type="ECO:0000256" key="9">
    <source>
        <dbReference type="ARBA" id="ARBA00022989"/>
    </source>
</evidence>
<dbReference type="PIRSF" id="PIRSF000905">
    <property type="entry name" value="Glucose-6-phosphatase"/>
    <property type="match status" value="1"/>
</dbReference>
<dbReference type="GO" id="GO:0004346">
    <property type="term" value="F:glucose-6-phosphatase activity"/>
    <property type="evidence" value="ECO:0007669"/>
    <property type="project" value="UniProtKB-EC"/>
</dbReference>
<feature type="transmembrane region" description="Helical" evidence="13">
    <location>
        <begin position="255"/>
        <end position="274"/>
    </location>
</feature>
<evidence type="ECO:0000256" key="11">
    <source>
        <dbReference type="PIRSR" id="PIRSR000905-1"/>
    </source>
</evidence>
<evidence type="ECO:0000256" key="13">
    <source>
        <dbReference type="SAM" id="Phobius"/>
    </source>
</evidence>
<keyword evidence="9 13" id="KW-1133">Transmembrane helix</keyword>
<comment type="caution">
    <text evidence="15">The sequence shown here is derived from an EMBL/GenBank/DDBJ whole genome shotgun (WGS) entry which is preliminary data.</text>
</comment>
<evidence type="ECO:0000256" key="10">
    <source>
        <dbReference type="ARBA" id="ARBA00023136"/>
    </source>
</evidence>
<dbReference type="SUPFAM" id="SSF48317">
    <property type="entry name" value="Acid phosphatase/Vanadium-dependent haloperoxidase"/>
    <property type="match status" value="1"/>
</dbReference>
<feature type="domain" description="Phosphatidic acid phosphatase type 2/haloperoxidase" evidence="14">
    <location>
        <begin position="25"/>
        <end position="162"/>
    </location>
</feature>
<proteinExistence type="inferred from homology"/>
<evidence type="ECO:0000256" key="7">
    <source>
        <dbReference type="ARBA" id="ARBA00022801"/>
    </source>
</evidence>
<dbReference type="EMBL" id="JBFDAA010000005">
    <property type="protein sequence ID" value="KAL1132774.1"/>
    <property type="molecule type" value="Genomic_DNA"/>
</dbReference>
<organism evidence="15 16">
    <name type="scientific">Ranatra chinensis</name>
    <dbReference type="NCBI Taxonomy" id="642074"/>
    <lineage>
        <taxon>Eukaryota</taxon>
        <taxon>Metazoa</taxon>
        <taxon>Ecdysozoa</taxon>
        <taxon>Arthropoda</taxon>
        <taxon>Hexapoda</taxon>
        <taxon>Insecta</taxon>
        <taxon>Pterygota</taxon>
        <taxon>Neoptera</taxon>
        <taxon>Paraneoptera</taxon>
        <taxon>Hemiptera</taxon>
        <taxon>Heteroptera</taxon>
        <taxon>Panheteroptera</taxon>
        <taxon>Nepomorpha</taxon>
        <taxon>Nepidae</taxon>
        <taxon>Ranatrinae</taxon>
        <taxon>Ranatra</taxon>
    </lineage>
</organism>
<keyword evidence="7" id="KW-0378">Hydrolase</keyword>
<comment type="similarity">
    <text evidence="3">Belongs to the glucose-6-phosphatase family.</text>
</comment>
<feature type="transmembrane region" description="Helical" evidence="13">
    <location>
        <begin position="81"/>
        <end position="98"/>
    </location>
</feature>
<evidence type="ECO:0000256" key="4">
    <source>
        <dbReference type="ARBA" id="ARBA00012634"/>
    </source>
</evidence>
<evidence type="ECO:0000256" key="3">
    <source>
        <dbReference type="ARBA" id="ARBA00009266"/>
    </source>
</evidence>
<keyword evidence="5" id="KW-0312">Gluconeogenesis</keyword>
<dbReference type="InterPro" id="IPR000326">
    <property type="entry name" value="PAP2/HPO"/>
</dbReference>
<keyword evidence="8" id="KW-0256">Endoplasmic reticulum</keyword>
<dbReference type="Pfam" id="PF01569">
    <property type="entry name" value="PAP2"/>
    <property type="match status" value="1"/>
</dbReference>
<keyword evidence="16" id="KW-1185">Reference proteome</keyword>
<evidence type="ECO:0000256" key="6">
    <source>
        <dbReference type="ARBA" id="ARBA00022692"/>
    </source>
</evidence>
<dbReference type="PANTHER" id="PTHR12591:SF0">
    <property type="entry name" value="FI19814P1"/>
    <property type="match status" value="1"/>
</dbReference>
<feature type="active site" description="Proton donor" evidence="11">
    <location>
        <position position="82"/>
    </location>
</feature>
<keyword evidence="6 13" id="KW-0812">Transmembrane</keyword>
<evidence type="ECO:0000256" key="5">
    <source>
        <dbReference type="ARBA" id="ARBA00022432"/>
    </source>
</evidence>
<evidence type="ECO:0000256" key="12">
    <source>
        <dbReference type="PIRSR" id="PIRSR000905-2"/>
    </source>
</evidence>
<dbReference type="GO" id="GO:0006094">
    <property type="term" value="P:gluconeogenesis"/>
    <property type="evidence" value="ECO:0007669"/>
    <property type="project" value="UniProtKB-KW"/>
</dbReference>
<reference evidence="15 16" key="1">
    <citation type="submission" date="2024-07" db="EMBL/GenBank/DDBJ databases">
        <title>Chromosome-level genome assembly of the water stick insect Ranatra chinensis (Heteroptera: Nepidae).</title>
        <authorList>
            <person name="Liu X."/>
        </authorList>
    </citation>
    <scope>NUCLEOTIDE SEQUENCE [LARGE SCALE GENOMIC DNA]</scope>
    <source>
        <strain evidence="15">Cailab_2021Rc</strain>
        <tissue evidence="15">Muscle</tissue>
    </source>
</reference>
<dbReference type="Proteomes" id="UP001558652">
    <property type="component" value="Unassembled WGS sequence"/>
</dbReference>
<feature type="transmembrane region" description="Helical" evidence="13">
    <location>
        <begin position="182"/>
        <end position="204"/>
    </location>
</feature>
<comment type="pathway">
    <text evidence="2">Carbohydrate biosynthesis; gluconeogenesis.</text>
</comment>
<comment type="subcellular location">
    <subcellularLocation>
        <location evidence="1">Endoplasmic reticulum membrane</location>
        <topology evidence="1">Multi-pass membrane protein</topology>
    </subcellularLocation>
</comment>
<evidence type="ECO:0000313" key="16">
    <source>
        <dbReference type="Proteomes" id="UP001558652"/>
    </source>
</evidence>
<feature type="transmembrane region" description="Helical" evidence="13">
    <location>
        <begin position="119"/>
        <end position="137"/>
    </location>
</feature>
<evidence type="ECO:0000313" key="15">
    <source>
        <dbReference type="EMBL" id="KAL1132774.1"/>
    </source>
</evidence>
<feature type="binding site" evidence="12">
    <location>
        <position position="136"/>
    </location>
    <ligand>
        <name>substrate</name>
    </ligand>
</feature>
<name>A0ABD0YND7_9HEMI</name>
<accession>A0ABD0YND7</accession>
<dbReference type="AlphaFoldDB" id="A0ABD0YND7"/>
<dbReference type="InterPro" id="IPR016275">
    <property type="entry name" value="Glucose-6-phosphatase"/>
</dbReference>
<feature type="transmembrane region" description="Helical" evidence="13">
    <location>
        <begin position="294"/>
        <end position="312"/>
    </location>
</feature>
<evidence type="ECO:0000256" key="8">
    <source>
        <dbReference type="ARBA" id="ARBA00022824"/>
    </source>
</evidence>
<dbReference type="GO" id="GO:0005789">
    <property type="term" value="C:endoplasmic reticulum membrane"/>
    <property type="evidence" value="ECO:0007669"/>
    <property type="project" value="UniProtKB-SubCell"/>
</dbReference>
<keyword evidence="10 13" id="KW-0472">Membrane</keyword>
<sequence length="319" mass="36658">MTKISDPSYAISILFPVFASLDTSLGSKILLVSAVTEWFNTFLKWTLMEDRPYWWVREANIVVPLRQTDVTCETGPGSPSGHVMGASAFLYVFITWIRSYIASDRFQYKYHGRKKNVEYFMWIVFSILIILVSLSRMIIAAHFLHQCVLGCILGVAVSKFLTDDNSNWSIATRLNSYAKYKMLAMAVLFTGLSALFYWTHIFFGMDPGWSIKLAFKWCQRPETISVYTTPIYSLVRDCGCFFGLALAWPLKIRQFYPLVGSVAATLFFVCTRLLKPLMPTNDVVQFYTFHFIEHFFITLCLLTIIPYIASLVKVKEKKN</sequence>
<dbReference type="EC" id="3.1.3.9" evidence="4"/>
<feature type="binding site" evidence="12">
    <location>
        <position position="51"/>
    </location>
    <ligand>
        <name>substrate</name>
    </ligand>
</feature>
<evidence type="ECO:0000259" key="14">
    <source>
        <dbReference type="SMART" id="SM00014"/>
    </source>
</evidence>
<gene>
    <name evidence="15" type="ORF">AAG570_010726</name>
</gene>
<protein>
    <recommendedName>
        <fullName evidence="4">glucose-6-phosphatase</fullName>
        <ecNumber evidence="4">3.1.3.9</ecNumber>
    </recommendedName>
</protein>
<dbReference type="InterPro" id="IPR036938">
    <property type="entry name" value="PAP2/HPO_sf"/>
</dbReference>
<feature type="active site" description="Nucleophile" evidence="11">
    <location>
        <position position="142"/>
    </location>
</feature>
<dbReference type="Gene3D" id="1.20.144.10">
    <property type="entry name" value="Phosphatidic acid phosphatase type 2/haloperoxidase"/>
    <property type="match status" value="1"/>
</dbReference>
<evidence type="ECO:0000256" key="1">
    <source>
        <dbReference type="ARBA" id="ARBA00004477"/>
    </source>
</evidence>